<proteinExistence type="predicted"/>
<reference evidence="1 2" key="1">
    <citation type="journal article" date="2023" name="G3 (Bethesda)">
        <title>A haplotype-resolved chromosome-scale genome for Quercus rubra L. provides insights into the genetics of adaptive traits for red oak species.</title>
        <authorList>
            <person name="Kapoor B."/>
            <person name="Jenkins J."/>
            <person name="Schmutz J."/>
            <person name="Zhebentyayeva T."/>
            <person name="Kuelheim C."/>
            <person name="Coggeshall M."/>
            <person name="Heim C."/>
            <person name="Lasky J.R."/>
            <person name="Leites L."/>
            <person name="Islam-Faridi N."/>
            <person name="Romero-Severson J."/>
            <person name="DeLeo V.L."/>
            <person name="Lucas S.M."/>
            <person name="Lazic D."/>
            <person name="Gailing O."/>
            <person name="Carlson J."/>
            <person name="Staton M."/>
        </authorList>
    </citation>
    <scope>NUCLEOTIDE SEQUENCE [LARGE SCALE GENOMIC DNA]</scope>
    <source>
        <strain evidence="1">Pseudo-F2</strain>
    </source>
</reference>
<keyword evidence="2" id="KW-1185">Reference proteome</keyword>
<dbReference type="EMBL" id="JAXUIC010000008">
    <property type="protein sequence ID" value="KAK4576076.1"/>
    <property type="molecule type" value="Genomic_DNA"/>
</dbReference>
<gene>
    <name evidence="1" type="ORF">RGQ29_026864</name>
</gene>
<protein>
    <submittedName>
        <fullName evidence="1">Uncharacterized protein</fullName>
    </submittedName>
</protein>
<dbReference type="Proteomes" id="UP001324115">
    <property type="component" value="Unassembled WGS sequence"/>
</dbReference>
<evidence type="ECO:0000313" key="2">
    <source>
        <dbReference type="Proteomes" id="UP001324115"/>
    </source>
</evidence>
<comment type="caution">
    <text evidence="1">The sequence shown here is derived from an EMBL/GenBank/DDBJ whole genome shotgun (WGS) entry which is preliminary data.</text>
</comment>
<evidence type="ECO:0000313" key="1">
    <source>
        <dbReference type="EMBL" id="KAK4576076.1"/>
    </source>
</evidence>
<accession>A0AAN7EML7</accession>
<organism evidence="1 2">
    <name type="scientific">Quercus rubra</name>
    <name type="common">Northern red oak</name>
    <name type="synonym">Quercus borealis</name>
    <dbReference type="NCBI Taxonomy" id="3512"/>
    <lineage>
        <taxon>Eukaryota</taxon>
        <taxon>Viridiplantae</taxon>
        <taxon>Streptophyta</taxon>
        <taxon>Embryophyta</taxon>
        <taxon>Tracheophyta</taxon>
        <taxon>Spermatophyta</taxon>
        <taxon>Magnoliopsida</taxon>
        <taxon>eudicotyledons</taxon>
        <taxon>Gunneridae</taxon>
        <taxon>Pentapetalae</taxon>
        <taxon>rosids</taxon>
        <taxon>fabids</taxon>
        <taxon>Fagales</taxon>
        <taxon>Fagaceae</taxon>
        <taxon>Quercus</taxon>
    </lineage>
</organism>
<sequence>MKAAINVTMMLGVIRRRVASCGSSASDFRQSLQASQPVVSTSRVASIAEKEVLLQPRGSGQVRNFGHLVVPVCSVSLWPKRFPMNRRT</sequence>
<dbReference type="AlphaFoldDB" id="A0AAN7EML7"/>
<name>A0AAN7EML7_QUERU</name>